<evidence type="ECO:0000313" key="1">
    <source>
        <dbReference type="EMBL" id="DAF57950.1"/>
    </source>
</evidence>
<organism evidence="1">
    <name type="scientific">Siphoviridae sp. ctfbh2</name>
    <dbReference type="NCBI Taxonomy" id="2827909"/>
    <lineage>
        <taxon>Viruses</taxon>
        <taxon>Duplodnaviria</taxon>
        <taxon>Heunggongvirae</taxon>
        <taxon>Uroviricota</taxon>
        <taxon>Caudoviricetes</taxon>
    </lineage>
</organism>
<evidence type="ECO:0008006" key="2">
    <source>
        <dbReference type="Google" id="ProtNLM"/>
    </source>
</evidence>
<dbReference type="Pfam" id="PF14902">
    <property type="entry name" value="DUF4494"/>
    <property type="match status" value="1"/>
</dbReference>
<protein>
    <recommendedName>
        <fullName evidence="2">DUF4494 domain-containing protein</fullName>
    </recommendedName>
</protein>
<dbReference type="EMBL" id="BK032744">
    <property type="protein sequence ID" value="DAF57950.1"/>
    <property type="molecule type" value="Genomic_DNA"/>
</dbReference>
<sequence length="152" mass="17800">MKKWFLAKIRYEKTDEKGMTRKVTESYLVDALSFTEAEARIIDNVKDFITGEFNVTALKWESVSELFASDKECDDKWYKIKVAYITLDEKSGKERRTYAYMFVQSSDTANAEKRLHEGMKGTLADYLVMEVKETQIVDVYPYVLEPETEETR</sequence>
<proteinExistence type="predicted"/>
<name>A0A8S5T3X4_9CAUD</name>
<accession>A0A8S5T3X4</accession>
<reference evidence="1" key="1">
    <citation type="journal article" date="2021" name="Proc. Natl. Acad. Sci. U.S.A.">
        <title>A Catalog of Tens of Thousands of Viruses from Human Metagenomes Reveals Hidden Associations with Chronic Diseases.</title>
        <authorList>
            <person name="Tisza M.J."/>
            <person name="Buck C.B."/>
        </authorList>
    </citation>
    <scope>NUCLEOTIDE SEQUENCE</scope>
    <source>
        <strain evidence="1">Ctfbh2</strain>
    </source>
</reference>
<dbReference type="InterPro" id="IPR027848">
    <property type="entry name" value="DUF4494"/>
</dbReference>